<dbReference type="EMBL" id="SWCJ01000006">
    <property type="protein sequence ID" value="TKB54957.1"/>
    <property type="molecule type" value="Genomic_DNA"/>
</dbReference>
<comment type="caution">
    <text evidence="2">The sequence shown here is derived from an EMBL/GenBank/DDBJ whole genome shotgun (WGS) entry which is preliminary data.</text>
</comment>
<dbReference type="GO" id="GO:0005737">
    <property type="term" value="C:cytoplasm"/>
    <property type="evidence" value="ECO:0007669"/>
    <property type="project" value="TreeGrafter"/>
</dbReference>
<evidence type="ECO:0000313" key="2">
    <source>
        <dbReference type="EMBL" id="TKB54957.1"/>
    </source>
</evidence>
<keyword evidence="3" id="KW-1185">Reference proteome</keyword>
<proteinExistence type="predicted"/>
<dbReference type="InterPro" id="IPR036866">
    <property type="entry name" value="RibonucZ/Hydroxyglut_hydro"/>
</dbReference>
<dbReference type="Gene3D" id="3.60.15.10">
    <property type="entry name" value="Ribonuclease Z/Hydroxyacylglutathione hydrolase-like"/>
    <property type="match status" value="1"/>
</dbReference>
<evidence type="ECO:0000259" key="1">
    <source>
        <dbReference type="Pfam" id="PF12706"/>
    </source>
</evidence>
<organism evidence="2 3">
    <name type="scientific">Ferrimonas aestuarii</name>
    <dbReference type="NCBI Taxonomy" id="2569539"/>
    <lineage>
        <taxon>Bacteria</taxon>
        <taxon>Pseudomonadati</taxon>
        <taxon>Pseudomonadota</taxon>
        <taxon>Gammaproteobacteria</taxon>
        <taxon>Alteromonadales</taxon>
        <taxon>Ferrimonadaceae</taxon>
        <taxon>Ferrimonas</taxon>
    </lineage>
</organism>
<dbReference type="OrthoDB" id="9805728at2"/>
<keyword evidence="2" id="KW-0378">Hydrolase</keyword>
<sequence length="361" mass="40918">MTRLTIAIVVIVGVLMTSSYIVASDSNTKKFANAEASMTTTPAKVWQLFKAYWQDNRNAATPNQPIPVRTLSPAELQHKSEAGLYRLGHSTVLIRVDGEYLLTDPVFSDRASPVQWAGPKRFHDAPISMAQLPKLKAVIISHDHYDHLDKHSMVSLADKVEQFVVPLKVGNHLRRWGINPDKIVELNWWQSIELGSIRLTATPTQHFSGRGLLDRDRTLWASWVVESQQAKIFFSGDSGYFGGFKEIGDRFGPFDLTLIETGAYNELWSEIHMLPEQSLQAHLDLQGKAMLPIHNGTFDLALHEWFEPLERIQQLARQHQVTLVTPIFGEEVSINQPRINPTWWQSVEPALQTWDLAEAKQ</sequence>
<dbReference type="AlphaFoldDB" id="A0A4U1BQA6"/>
<dbReference type="PANTHER" id="PTHR15032">
    <property type="entry name" value="N-ACYL-PHOSPHATIDYLETHANOLAMINE-HYDROLYZING PHOSPHOLIPASE D"/>
    <property type="match status" value="1"/>
</dbReference>
<dbReference type="GO" id="GO:0016787">
    <property type="term" value="F:hydrolase activity"/>
    <property type="evidence" value="ECO:0007669"/>
    <property type="project" value="UniProtKB-KW"/>
</dbReference>
<dbReference type="PANTHER" id="PTHR15032:SF4">
    <property type="entry name" value="N-ACYL-PHOSPHATIDYLETHANOLAMINE-HYDROLYZING PHOSPHOLIPASE D"/>
    <property type="match status" value="1"/>
</dbReference>
<name>A0A4U1BQA6_9GAMM</name>
<dbReference type="SUPFAM" id="SSF56281">
    <property type="entry name" value="Metallo-hydrolase/oxidoreductase"/>
    <property type="match status" value="1"/>
</dbReference>
<dbReference type="Proteomes" id="UP000305675">
    <property type="component" value="Unassembled WGS sequence"/>
</dbReference>
<accession>A0A4U1BQA6</accession>
<dbReference type="InterPro" id="IPR001279">
    <property type="entry name" value="Metallo-B-lactamas"/>
</dbReference>
<gene>
    <name evidence="2" type="ORF">FCL42_10335</name>
</gene>
<protein>
    <submittedName>
        <fullName evidence="2">Hydrolase</fullName>
    </submittedName>
</protein>
<feature type="domain" description="Metallo-beta-lactamase" evidence="1">
    <location>
        <begin position="101"/>
        <end position="294"/>
    </location>
</feature>
<reference evidence="2 3" key="1">
    <citation type="submission" date="2019-04" db="EMBL/GenBank/DDBJ databases">
        <authorList>
            <person name="Hwang J.C."/>
        </authorList>
    </citation>
    <scope>NUCLEOTIDE SEQUENCE [LARGE SCALE GENOMIC DNA]</scope>
    <source>
        <strain evidence="2 3">IMCC35002</strain>
    </source>
</reference>
<dbReference type="Pfam" id="PF12706">
    <property type="entry name" value="Lactamase_B_2"/>
    <property type="match status" value="1"/>
</dbReference>
<evidence type="ECO:0000313" key="3">
    <source>
        <dbReference type="Proteomes" id="UP000305675"/>
    </source>
</evidence>